<evidence type="ECO:0000256" key="2">
    <source>
        <dbReference type="ARBA" id="ARBA00022989"/>
    </source>
</evidence>
<keyword evidence="6" id="KW-1185">Reference proteome</keyword>
<dbReference type="Pfam" id="PF08690">
    <property type="entry name" value="GET2"/>
    <property type="match status" value="1"/>
</dbReference>
<accession>A0AAV9PQU7</accession>
<comment type="caution">
    <text evidence="5">The sequence shown here is derived from an EMBL/GenBank/DDBJ whole genome shotgun (WGS) entry which is preliminary data.</text>
</comment>
<name>A0AAV9PQU7_9PEZI</name>
<dbReference type="GO" id="GO:0006890">
    <property type="term" value="P:retrograde vesicle-mediated transport, Golgi to endoplasmic reticulum"/>
    <property type="evidence" value="ECO:0007669"/>
    <property type="project" value="TreeGrafter"/>
</dbReference>
<reference evidence="5 6" key="1">
    <citation type="submission" date="2023-06" db="EMBL/GenBank/DDBJ databases">
        <title>Black Yeasts Isolated from many extreme environments.</title>
        <authorList>
            <person name="Coleine C."/>
            <person name="Stajich J.E."/>
            <person name="Selbmann L."/>
        </authorList>
    </citation>
    <scope>NUCLEOTIDE SEQUENCE [LARGE SCALE GENOMIC DNA]</scope>
    <source>
        <strain evidence="5 6">CCFEE 5887</strain>
    </source>
</reference>
<evidence type="ECO:0000313" key="6">
    <source>
        <dbReference type="Proteomes" id="UP001345827"/>
    </source>
</evidence>
<feature type="compositionally biased region" description="Low complexity" evidence="4">
    <location>
        <begin position="50"/>
        <end position="68"/>
    </location>
</feature>
<dbReference type="InterPro" id="IPR028143">
    <property type="entry name" value="Get2/sif1"/>
</dbReference>
<sequence>MAETEETPAQRQARIRRQKREAKITGAAAERLDKITRLSGRTPESMRNDSPLATPSQPSTPSQVSTPPYAAQNASANPTLEQVRAQEEFFKAMLRQPMEQDGQTPQQEPEDPMMKMLQAMMGGMGGMPGMGGMGSMDGAYDPNVPGGGGIGSVPGISADDISKMTGVPSFLTNMFMGGQKAPPTQAEIQATRLWKVLHVIFAVVAGLYLVLCINKATEAFGENPPAPATFQNPFIVFATGELLVQGTRVLTSGHSGKSGFGLWIQTAREIIGDGAIVVFMLGIACWWKGSI</sequence>
<dbReference type="EMBL" id="JAXLQG010000032">
    <property type="protein sequence ID" value="KAK5527843.1"/>
    <property type="molecule type" value="Genomic_DNA"/>
</dbReference>
<organism evidence="5 6">
    <name type="scientific">Vermiconidia calcicola</name>
    <dbReference type="NCBI Taxonomy" id="1690605"/>
    <lineage>
        <taxon>Eukaryota</taxon>
        <taxon>Fungi</taxon>
        <taxon>Dikarya</taxon>
        <taxon>Ascomycota</taxon>
        <taxon>Pezizomycotina</taxon>
        <taxon>Dothideomycetes</taxon>
        <taxon>Dothideomycetidae</taxon>
        <taxon>Mycosphaerellales</taxon>
        <taxon>Extremaceae</taxon>
        <taxon>Vermiconidia</taxon>
    </lineage>
</organism>
<keyword evidence="1" id="KW-0812">Transmembrane</keyword>
<evidence type="ECO:0000256" key="1">
    <source>
        <dbReference type="ARBA" id="ARBA00022692"/>
    </source>
</evidence>
<dbReference type="PANTHER" id="PTHR28263">
    <property type="entry name" value="GOLGI TO ER TRAFFIC PROTEIN 2"/>
    <property type="match status" value="1"/>
</dbReference>
<keyword evidence="2" id="KW-1133">Transmembrane helix</keyword>
<evidence type="ECO:0000256" key="4">
    <source>
        <dbReference type="SAM" id="MobiDB-lite"/>
    </source>
</evidence>
<protein>
    <recommendedName>
        <fullName evidence="7">GET complex, subunit GET2</fullName>
    </recommendedName>
</protein>
<feature type="region of interest" description="Disordered" evidence="4">
    <location>
        <begin position="1"/>
        <end position="76"/>
    </location>
</feature>
<proteinExistence type="predicted"/>
<evidence type="ECO:0008006" key="7">
    <source>
        <dbReference type="Google" id="ProtNLM"/>
    </source>
</evidence>
<keyword evidence="3" id="KW-0472">Membrane</keyword>
<evidence type="ECO:0000256" key="3">
    <source>
        <dbReference type="ARBA" id="ARBA00023136"/>
    </source>
</evidence>
<evidence type="ECO:0000313" key="5">
    <source>
        <dbReference type="EMBL" id="KAK5527843.1"/>
    </source>
</evidence>
<dbReference type="Proteomes" id="UP001345827">
    <property type="component" value="Unassembled WGS sequence"/>
</dbReference>
<dbReference type="PANTHER" id="PTHR28263:SF1">
    <property type="entry name" value="GOLGI TO ER TRAFFIC PROTEIN 2"/>
    <property type="match status" value="1"/>
</dbReference>
<gene>
    <name evidence="5" type="ORF">LTR25_010886</name>
</gene>
<dbReference type="AlphaFoldDB" id="A0AAV9PQU7"/>